<evidence type="ECO:0000256" key="2">
    <source>
        <dbReference type="ARBA" id="ARBA00007441"/>
    </source>
</evidence>
<dbReference type="eggNOG" id="KOG0257">
    <property type="taxonomic scope" value="Eukaryota"/>
</dbReference>
<reference evidence="7 8" key="1">
    <citation type="submission" date="2011-02" db="EMBL/GenBank/DDBJ databases">
        <title>The Genome Sequence of Sphaeroforma arctica JP610.</title>
        <authorList>
            <consortium name="The Broad Institute Genome Sequencing Platform"/>
            <person name="Russ C."/>
            <person name="Cuomo C."/>
            <person name="Young S.K."/>
            <person name="Zeng Q."/>
            <person name="Gargeya S."/>
            <person name="Alvarado L."/>
            <person name="Berlin A."/>
            <person name="Chapman S.B."/>
            <person name="Chen Z."/>
            <person name="Freedman E."/>
            <person name="Gellesch M."/>
            <person name="Goldberg J."/>
            <person name="Griggs A."/>
            <person name="Gujja S."/>
            <person name="Heilman E."/>
            <person name="Heiman D."/>
            <person name="Howarth C."/>
            <person name="Mehta T."/>
            <person name="Neiman D."/>
            <person name="Pearson M."/>
            <person name="Roberts A."/>
            <person name="Saif S."/>
            <person name="Shea T."/>
            <person name="Shenoy N."/>
            <person name="Sisk P."/>
            <person name="Stolte C."/>
            <person name="Sykes S."/>
            <person name="White J."/>
            <person name="Yandava C."/>
            <person name="Burger G."/>
            <person name="Gray M.W."/>
            <person name="Holland P.W.H."/>
            <person name="King N."/>
            <person name="Lang F.B.F."/>
            <person name="Roger A.J."/>
            <person name="Ruiz-Trillo I."/>
            <person name="Haas B."/>
            <person name="Nusbaum C."/>
            <person name="Birren B."/>
        </authorList>
    </citation>
    <scope>NUCLEOTIDE SEQUENCE [LARGE SCALE GENOMIC DNA]</scope>
    <source>
        <strain evidence="7 8">JP610</strain>
    </source>
</reference>
<dbReference type="GO" id="GO:0005739">
    <property type="term" value="C:mitochondrion"/>
    <property type="evidence" value="ECO:0007669"/>
    <property type="project" value="TreeGrafter"/>
</dbReference>
<keyword evidence="4" id="KW-0808">Transferase</keyword>
<evidence type="ECO:0000259" key="6">
    <source>
        <dbReference type="Pfam" id="PF00155"/>
    </source>
</evidence>
<gene>
    <name evidence="7" type="ORF">SARC_04811</name>
</gene>
<dbReference type="InterPro" id="IPR004839">
    <property type="entry name" value="Aminotransferase_I/II_large"/>
</dbReference>
<dbReference type="GO" id="GO:0030170">
    <property type="term" value="F:pyridoxal phosphate binding"/>
    <property type="evidence" value="ECO:0007669"/>
    <property type="project" value="InterPro"/>
</dbReference>
<dbReference type="GO" id="GO:0016212">
    <property type="term" value="F:kynurenine-oxoglutarate transaminase activity"/>
    <property type="evidence" value="ECO:0007669"/>
    <property type="project" value="TreeGrafter"/>
</dbReference>
<name>A0A0L0G3X1_9EUKA</name>
<proteinExistence type="inferred from homology"/>
<dbReference type="Gene3D" id="3.90.1150.10">
    <property type="entry name" value="Aspartate Aminotransferase, domain 1"/>
    <property type="match status" value="1"/>
</dbReference>
<dbReference type="Pfam" id="PF00155">
    <property type="entry name" value="Aminotran_1_2"/>
    <property type="match status" value="1"/>
</dbReference>
<dbReference type="CDD" id="cd00609">
    <property type="entry name" value="AAT_like"/>
    <property type="match status" value="1"/>
</dbReference>
<evidence type="ECO:0000313" key="8">
    <source>
        <dbReference type="Proteomes" id="UP000054560"/>
    </source>
</evidence>
<dbReference type="GeneID" id="25905315"/>
<evidence type="ECO:0000313" key="7">
    <source>
        <dbReference type="EMBL" id="KNC82918.1"/>
    </source>
</evidence>
<dbReference type="EMBL" id="KQ241880">
    <property type="protein sequence ID" value="KNC82918.1"/>
    <property type="molecule type" value="Genomic_DNA"/>
</dbReference>
<protein>
    <recommendedName>
        <fullName evidence="6">Aminotransferase class I/classII large domain-containing protein</fullName>
    </recommendedName>
</protein>
<dbReference type="PANTHER" id="PTHR43807">
    <property type="entry name" value="FI04487P"/>
    <property type="match status" value="1"/>
</dbReference>
<dbReference type="SUPFAM" id="SSF53383">
    <property type="entry name" value="PLP-dependent transferases"/>
    <property type="match status" value="1"/>
</dbReference>
<dbReference type="PANTHER" id="PTHR43807:SF20">
    <property type="entry name" value="FI04487P"/>
    <property type="match status" value="1"/>
</dbReference>
<keyword evidence="8" id="KW-1185">Reference proteome</keyword>
<evidence type="ECO:0000256" key="1">
    <source>
        <dbReference type="ARBA" id="ARBA00001933"/>
    </source>
</evidence>
<dbReference type="FunFam" id="3.40.640.10:FF:000024">
    <property type="entry name" value="Kynurenine--oxoglutarate transaminase 3"/>
    <property type="match status" value="1"/>
</dbReference>
<feature type="domain" description="Aminotransferase class I/classII large" evidence="6">
    <location>
        <begin position="34"/>
        <end position="404"/>
    </location>
</feature>
<accession>A0A0L0G3X1</accession>
<organism evidence="7 8">
    <name type="scientific">Sphaeroforma arctica JP610</name>
    <dbReference type="NCBI Taxonomy" id="667725"/>
    <lineage>
        <taxon>Eukaryota</taxon>
        <taxon>Ichthyosporea</taxon>
        <taxon>Ichthyophonida</taxon>
        <taxon>Sphaeroforma</taxon>
    </lineage>
</organism>
<dbReference type="OrthoDB" id="7042322at2759"/>
<dbReference type="AlphaFoldDB" id="A0A0L0G3X1"/>
<dbReference type="STRING" id="667725.A0A0L0G3X1"/>
<comment type="similarity">
    <text evidence="2">Belongs to the class-I pyridoxal-phosphate-dependent aminotransferase family.</text>
</comment>
<dbReference type="Proteomes" id="UP000054560">
    <property type="component" value="Unassembled WGS sequence"/>
</dbReference>
<dbReference type="InterPro" id="IPR015424">
    <property type="entry name" value="PyrdxlP-dep_Trfase"/>
</dbReference>
<keyword evidence="3" id="KW-0032">Aminotransferase</keyword>
<evidence type="ECO:0000256" key="5">
    <source>
        <dbReference type="ARBA" id="ARBA00022898"/>
    </source>
</evidence>
<dbReference type="InterPro" id="IPR015422">
    <property type="entry name" value="PyrdxlP-dep_Trfase_small"/>
</dbReference>
<dbReference type="PROSITE" id="PS00105">
    <property type="entry name" value="AA_TRANSFER_CLASS_1"/>
    <property type="match status" value="1"/>
</dbReference>
<dbReference type="InterPro" id="IPR051326">
    <property type="entry name" value="Kynurenine-oxoglutarate_AT"/>
</dbReference>
<sequence length="425" mass="46238">MTMSSLVRPALRAQALSPNVFAAFSALALKHGSVNLGQGFPTFPAPDFLKDAVCEAIHANNNQYGRPGGHPELVGVIGTQYSEQLARKIDGMTNVCTYSGAQEGIAAAAMAFVNPGDEVVVIEPYFDAYVNAVKLAGGKVIGVPLRTPEGATVTNSSDYTLDPAELDRAITPNTKMLILNTPHNPTGKVFSKSELVEVSDVVARHPDLIVLSDEVYEHSVYDDTEHIAFATINDMWKRTISLYSVGKTFSVTGFRLGYSIAPEELSRELLKIRAALSFSSVTPIEIGTAKAIAACRSNNYYQDFRTMMQAKRDVLVAAMTQAGIPPVVPQGGYFTVGDTSGPLVGAVPRLSEDDTAEQALLERRDFRVARWLTTEANITGIPMSCFYEPHNRYLANDVIRFCHAKDDDTMLAARSNFQKFAKQLS</sequence>
<dbReference type="InterPro" id="IPR004838">
    <property type="entry name" value="NHTrfase_class1_PyrdxlP-BS"/>
</dbReference>
<dbReference type="RefSeq" id="XP_014156820.1">
    <property type="nucleotide sequence ID" value="XM_014301345.1"/>
</dbReference>
<evidence type="ECO:0000256" key="3">
    <source>
        <dbReference type="ARBA" id="ARBA00022576"/>
    </source>
</evidence>
<dbReference type="Gene3D" id="3.40.640.10">
    <property type="entry name" value="Type I PLP-dependent aspartate aminotransferase-like (Major domain)"/>
    <property type="match status" value="1"/>
</dbReference>
<keyword evidence="5" id="KW-0663">Pyridoxal phosphate</keyword>
<evidence type="ECO:0000256" key="4">
    <source>
        <dbReference type="ARBA" id="ARBA00022679"/>
    </source>
</evidence>
<comment type="cofactor">
    <cofactor evidence="1">
        <name>pyridoxal 5'-phosphate</name>
        <dbReference type="ChEBI" id="CHEBI:597326"/>
    </cofactor>
</comment>
<dbReference type="InterPro" id="IPR015421">
    <property type="entry name" value="PyrdxlP-dep_Trfase_major"/>
</dbReference>